<dbReference type="EMBL" id="JAWQEG010000905">
    <property type="protein sequence ID" value="KAK3884191.1"/>
    <property type="molecule type" value="Genomic_DNA"/>
</dbReference>
<comment type="caution">
    <text evidence="1">The sequence shown here is derived from an EMBL/GenBank/DDBJ whole genome shotgun (WGS) entry which is preliminary data.</text>
</comment>
<dbReference type="AlphaFoldDB" id="A0AAE1G2X6"/>
<name>A0AAE1G2X6_PETCI</name>
<protein>
    <submittedName>
        <fullName evidence="1">Uncharacterized protein</fullName>
    </submittedName>
</protein>
<keyword evidence="2" id="KW-1185">Reference proteome</keyword>
<evidence type="ECO:0000313" key="1">
    <source>
        <dbReference type="EMBL" id="KAK3884191.1"/>
    </source>
</evidence>
<dbReference type="SUPFAM" id="SSF52266">
    <property type="entry name" value="SGNH hydrolase"/>
    <property type="match status" value="1"/>
</dbReference>
<evidence type="ECO:0000313" key="2">
    <source>
        <dbReference type="Proteomes" id="UP001286313"/>
    </source>
</evidence>
<reference evidence="1" key="1">
    <citation type="submission" date="2023-10" db="EMBL/GenBank/DDBJ databases">
        <title>Genome assemblies of two species of porcelain crab, Petrolisthes cinctipes and Petrolisthes manimaculis (Anomura: Porcellanidae).</title>
        <authorList>
            <person name="Angst P."/>
        </authorList>
    </citation>
    <scope>NUCLEOTIDE SEQUENCE</scope>
    <source>
        <strain evidence="1">PB745_01</strain>
        <tissue evidence="1">Gill</tissue>
    </source>
</reference>
<gene>
    <name evidence="1" type="ORF">Pcinc_011536</name>
</gene>
<accession>A0AAE1G2X6</accession>
<dbReference type="Proteomes" id="UP001286313">
    <property type="component" value="Unassembled WGS sequence"/>
</dbReference>
<sequence length="120" mass="13529">MLPRRGPLGTALSKNIAVNQRLADLCTVEGVFFVDPYTSLFGRDDLYQRDGTHLSPKGKEVLSKLMEDAVRRCLRSTRPSMEESPRRYARVTPEKTFAEILKKDIPCTTKTMTKPGNGRV</sequence>
<proteinExistence type="predicted"/>
<dbReference type="Gene3D" id="3.40.50.12700">
    <property type="match status" value="1"/>
</dbReference>
<organism evidence="1 2">
    <name type="scientific">Petrolisthes cinctipes</name>
    <name type="common">Flat porcelain crab</name>
    <dbReference type="NCBI Taxonomy" id="88211"/>
    <lineage>
        <taxon>Eukaryota</taxon>
        <taxon>Metazoa</taxon>
        <taxon>Ecdysozoa</taxon>
        <taxon>Arthropoda</taxon>
        <taxon>Crustacea</taxon>
        <taxon>Multicrustacea</taxon>
        <taxon>Malacostraca</taxon>
        <taxon>Eumalacostraca</taxon>
        <taxon>Eucarida</taxon>
        <taxon>Decapoda</taxon>
        <taxon>Pleocyemata</taxon>
        <taxon>Anomura</taxon>
        <taxon>Galatheoidea</taxon>
        <taxon>Porcellanidae</taxon>
        <taxon>Petrolisthes</taxon>
    </lineage>
</organism>